<feature type="transmembrane region" description="Helical" evidence="10">
    <location>
        <begin position="463"/>
        <end position="484"/>
    </location>
</feature>
<protein>
    <submittedName>
        <fullName evidence="12">General substrate transporter</fullName>
    </submittedName>
</protein>
<feature type="transmembrane region" description="Helical" evidence="10">
    <location>
        <begin position="37"/>
        <end position="54"/>
    </location>
</feature>
<dbReference type="PANTHER" id="PTHR48022:SF68">
    <property type="entry name" value="MAJOR FACILITATOR SUPERFAMILY (MFS) PROFILE DOMAIN-CONTAINING PROTEIN-RELATED"/>
    <property type="match status" value="1"/>
</dbReference>
<dbReference type="OrthoDB" id="2544694at2759"/>
<evidence type="ECO:0000256" key="5">
    <source>
        <dbReference type="ARBA" id="ARBA00022989"/>
    </source>
</evidence>
<dbReference type="PANTHER" id="PTHR48022">
    <property type="entry name" value="PLASTIDIC GLUCOSE TRANSPORTER 4"/>
    <property type="match status" value="1"/>
</dbReference>
<accession>A0A9W8ZUW3</accession>
<name>A0A9W8ZUW3_9AGAR</name>
<keyword evidence="3 8" id="KW-0813">Transport</keyword>
<feature type="transmembrane region" description="Helical" evidence="10">
    <location>
        <begin position="435"/>
        <end position="457"/>
    </location>
</feature>
<comment type="catalytic activity">
    <reaction evidence="7">
        <text>myo-inositol(out) + H(+)(out) = myo-inositol(in) + H(+)(in)</text>
        <dbReference type="Rhea" id="RHEA:60364"/>
        <dbReference type="ChEBI" id="CHEBI:15378"/>
        <dbReference type="ChEBI" id="CHEBI:17268"/>
    </reaction>
</comment>
<dbReference type="Gene3D" id="1.20.1250.20">
    <property type="entry name" value="MFS general substrate transporter like domains"/>
    <property type="match status" value="1"/>
</dbReference>
<evidence type="ECO:0000256" key="9">
    <source>
        <dbReference type="SAM" id="MobiDB-lite"/>
    </source>
</evidence>
<evidence type="ECO:0000313" key="12">
    <source>
        <dbReference type="EMBL" id="KAJ4467552.1"/>
    </source>
</evidence>
<evidence type="ECO:0000256" key="1">
    <source>
        <dbReference type="ARBA" id="ARBA00004141"/>
    </source>
</evidence>
<feature type="region of interest" description="Disordered" evidence="9">
    <location>
        <begin position="535"/>
        <end position="560"/>
    </location>
</feature>
<dbReference type="InterPro" id="IPR050360">
    <property type="entry name" value="MFS_Sugar_Transporters"/>
</dbReference>
<keyword evidence="6 10" id="KW-0472">Membrane</keyword>
<evidence type="ECO:0000259" key="11">
    <source>
        <dbReference type="PROSITE" id="PS50850"/>
    </source>
</evidence>
<feature type="transmembrane region" description="Helical" evidence="10">
    <location>
        <begin position="398"/>
        <end position="423"/>
    </location>
</feature>
<dbReference type="Proteomes" id="UP001150266">
    <property type="component" value="Unassembled WGS sequence"/>
</dbReference>
<feature type="transmembrane region" description="Helical" evidence="10">
    <location>
        <begin position="370"/>
        <end position="392"/>
    </location>
</feature>
<dbReference type="PRINTS" id="PR00171">
    <property type="entry name" value="SUGRTRNSPORT"/>
</dbReference>
<dbReference type="NCBIfam" id="TIGR00879">
    <property type="entry name" value="SP"/>
    <property type="match status" value="1"/>
</dbReference>
<gene>
    <name evidence="12" type="ORF">J3R30DRAFT_3307873</name>
</gene>
<dbReference type="GO" id="GO:0005351">
    <property type="term" value="F:carbohydrate:proton symporter activity"/>
    <property type="evidence" value="ECO:0007669"/>
    <property type="project" value="TreeGrafter"/>
</dbReference>
<dbReference type="InterPro" id="IPR036259">
    <property type="entry name" value="MFS_trans_sf"/>
</dbReference>
<evidence type="ECO:0000313" key="13">
    <source>
        <dbReference type="Proteomes" id="UP001150266"/>
    </source>
</evidence>
<dbReference type="PROSITE" id="PS00217">
    <property type="entry name" value="SUGAR_TRANSPORT_2"/>
    <property type="match status" value="1"/>
</dbReference>
<dbReference type="Pfam" id="PF00083">
    <property type="entry name" value="Sugar_tr"/>
    <property type="match status" value="1"/>
</dbReference>
<dbReference type="PROSITE" id="PS50850">
    <property type="entry name" value="MFS"/>
    <property type="match status" value="1"/>
</dbReference>
<evidence type="ECO:0000256" key="3">
    <source>
        <dbReference type="ARBA" id="ARBA00022448"/>
    </source>
</evidence>
<dbReference type="FunFam" id="1.20.1250.20:FF:000061">
    <property type="entry name" value="MFS sugar transporter"/>
    <property type="match status" value="1"/>
</dbReference>
<feature type="transmembrane region" description="Helical" evidence="10">
    <location>
        <begin position="206"/>
        <end position="227"/>
    </location>
</feature>
<dbReference type="InterPro" id="IPR020846">
    <property type="entry name" value="MFS_dom"/>
</dbReference>
<feature type="transmembrane region" description="Helical" evidence="10">
    <location>
        <begin position="119"/>
        <end position="146"/>
    </location>
</feature>
<feature type="compositionally biased region" description="Basic and acidic residues" evidence="9">
    <location>
        <begin position="545"/>
        <end position="560"/>
    </location>
</feature>
<comment type="similarity">
    <text evidence="2 8">Belongs to the major facilitator superfamily. Sugar transporter (TC 2.A.1.1) family.</text>
</comment>
<keyword evidence="13" id="KW-1185">Reference proteome</keyword>
<feature type="transmembrane region" description="Helical" evidence="10">
    <location>
        <begin position="304"/>
        <end position="330"/>
    </location>
</feature>
<keyword evidence="5 10" id="KW-1133">Transmembrane helix</keyword>
<dbReference type="GO" id="GO:0016020">
    <property type="term" value="C:membrane"/>
    <property type="evidence" value="ECO:0007669"/>
    <property type="project" value="UniProtKB-SubCell"/>
</dbReference>
<proteinExistence type="inferred from homology"/>
<dbReference type="SUPFAM" id="SSF103473">
    <property type="entry name" value="MFS general substrate transporter"/>
    <property type="match status" value="1"/>
</dbReference>
<feature type="transmembrane region" description="Helical" evidence="10">
    <location>
        <begin position="342"/>
        <end position="363"/>
    </location>
</feature>
<sequence>MSNEKNENNHREDGLDSNFVDEVQAASDCMKLRGRKLTAILSFVAGTGFILFGYDQGVMSALLTANQFEKVFPQVSAPHPNHATLQSFLVAIYEIGCLAGALLNLVLGDKFGRKRTIALGCFIMSIGAIIQAASFSYAQIIVARIITGVGNGLNTSSVPAYQAECSPPHQRGSLIMIEGSLITLGLTRHQWIDFALFWASGSSAQWRVPIALQILFALIVAFTLPVLPESPRWLMKAGRPAEALAVISALEDKPYTDTAVRTTFHAIKEAVALEGSSLHEPGLSKKTSLSELFTGGRSQNFRRVALGVIIQCFQQITGINLITYYATILFERLGINDVKSRILAACNGTEYFLASLVAIFLIDRVGRRKLMIFGGVGQCLTMVLLAVLGSINNSAADIVSAVLLFVFNSFFAVGWLGMTWLYPAEIVGLRMRGPANALSTASNWTFNFLVVMIAGPAFQNISWRTYIVFAALNAFIIPIVYFFFPETAGRSLEDMDVVFALAYLEKVSPVTVSLRKDVPPAGSAAAERILGFQTVSASESNSEEVLPREVGETEGDLKET</sequence>
<dbReference type="AlphaFoldDB" id="A0A9W8ZUW3"/>
<dbReference type="InterPro" id="IPR005828">
    <property type="entry name" value="MFS_sugar_transport-like"/>
</dbReference>
<feature type="domain" description="Major facilitator superfamily (MFS) profile" evidence="11">
    <location>
        <begin position="41"/>
        <end position="488"/>
    </location>
</feature>
<dbReference type="EMBL" id="JAOTPV010000043">
    <property type="protein sequence ID" value="KAJ4467552.1"/>
    <property type="molecule type" value="Genomic_DNA"/>
</dbReference>
<evidence type="ECO:0000256" key="7">
    <source>
        <dbReference type="ARBA" id="ARBA00049119"/>
    </source>
</evidence>
<evidence type="ECO:0000256" key="8">
    <source>
        <dbReference type="RuleBase" id="RU003346"/>
    </source>
</evidence>
<evidence type="ECO:0000256" key="2">
    <source>
        <dbReference type="ARBA" id="ARBA00010992"/>
    </source>
</evidence>
<reference evidence="12" key="1">
    <citation type="submission" date="2022-08" db="EMBL/GenBank/DDBJ databases">
        <title>A Global Phylogenomic Analysis of the Shiitake Genus Lentinula.</title>
        <authorList>
            <consortium name="DOE Joint Genome Institute"/>
            <person name="Sierra-Patev S."/>
            <person name="Min B."/>
            <person name="Naranjo-Ortiz M."/>
            <person name="Looney B."/>
            <person name="Konkel Z."/>
            <person name="Slot J.C."/>
            <person name="Sakamoto Y."/>
            <person name="Steenwyk J.L."/>
            <person name="Rokas A."/>
            <person name="Carro J."/>
            <person name="Camarero S."/>
            <person name="Ferreira P."/>
            <person name="Molpeceres G."/>
            <person name="Ruiz-Duenas F.J."/>
            <person name="Serrano A."/>
            <person name="Henrissat B."/>
            <person name="Drula E."/>
            <person name="Hughes K.W."/>
            <person name="Mata J.L."/>
            <person name="Ishikawa N.K."/>
            <person name="Vargas-Isla R."/>
            <person name="Ushijima S."/>
            <person name="Smith C.A."/>
            <person name="Ahrendt S."/>
            <person name="Andreopoulos W."/>
            <person name="He G."/>
            <person name="Labutti K."/>
            <person name="Lipzen A."/>
            <person name="Ng V."/>
            <person name="Riley R."/>
            <person name="Sandor L."/>
            <person name="Barry K."/>
            <person name="Martinez A.T."/>
            <person name="Xiao Y."/>
            <person name="Gibbons J.G."/>
            <person name="Terashima K."/>
            <person name="Grigoriev I.V."/>
            <person name="Hibbett D.S."/>
        </authorList>
    </citation>
    <scope>NUCLEOTIDE SEQUENCE</scope>
    <source>
        <strain evidence="12">JLM2183</strain>
    </source>
</reference>
<feature type="transmembrane region" description="Helical" evidence="10">
    <location>
        <begin position="88"/>
        <end position="107"/>
    </location>
</feature>
<evidence type="ECO:0000256" key="4">
    <source>
        <dbReference type="ARBA" id="ARBA00022692"/>
    </source>
</evidence>
<keyword evidence="4 10" id="KW-0812">Transmembrane</keyword>
<dbReference type="PROSITE" id="PS00216">
    <property type="entry name" value="SUGAR_TRANSPORT_1"/>
    <property type="match status" value="1"/>
</dbReference>
<evidence type="ECO:0000256" key="10">
    <source>
        <dbReference type="SAM" id="Phobius"/>
    </source>
</evidence>
<dbReference type="InterPro" id="IPR003663">
    <property type="entry name" value="Sugar/inositol_transpt"/>
</dbReference>
<comment type="subcellular location">
    <subcellularLocation>
        <location evidence="1">Membrane</location>
        <topology evidence="1">Multi-pass membrane protein</topology>
    </subcellularLocation>
</comment>
<evidence type="ECO:0000256" key="6">
    <source>
        <dbReference type="ARBA" id="ARBA00023136"/>
    </source>
</evidence>
<organism evidence="12 13">
    <name type="scientific">Lentinula aciculospora</name>
    <dbReference type="NCBI Taxonomy" id="153920"/>
    <lineage>
        <taxon>Eukaryota</taxon>
        <taxon>Fungi</taxon>
        <taxon>Dikarya</taxon>
        <taxon>Basidiomycota</taxon>
        <taxon>Agaricomycotina</taxon>
        <taxon>Agaricomycetes</taxon>
        <taxon>Agaricomycetidae</taxon>
        <taxon>Agaricales</taxon>
        <taxon>Marasmiineae</taxon>
        <taxon>Omphalotaceae</taxon>
        <taxon>Lentinula</taxon>
    </lineage>
</organism>
<comment type="caution">
    <text evidence="12">The sequence shown here is derived from an EMBL/GenBank/DDBJ whole genome shotgun (WGS) entry which is preliminary data.</text>
</comment>
<dbReference type="InterPro" id="IPR005829">
    <property type="entry name" value="Sugar_transporter_CS"/>
</dbReference>